<dbReference type="PANTHER" id="PTHR21261">
    <property type="entry name" value="BEAT PROTEIN"/>
    <property type="match status" value="1"/>
</dbReference>
<name>A0A9C6X4Q6_FRAOC</name>
<keyword evidence="2" id="KW-0472">Membrane</keyword>
<reference evidence="6" key="2">
    <citation type="submission" date="2025-08" db="UniProtKB">
        <authorList>
            <consortium name="RefSeq"/>
        </authorList>
    </citation>
    <scope>IDENTIFICATION</scope>
    <source>
        <tissue evidence="6">Whole organism</tissue>
    </source>
</reference>
<dbReference type="PANTHER" id="PTHR21261:SF2">
    <property type="entry name" value="GH04238P-RELATED"/>
    <property type="match status" value="1"/>
</dbReference>
<dbReference type="InterPro" id="IPR007110">
    <property type="entry name" value="Ig-like_dom"/>
</dbReference>
<keyword evidence="2" id="KW-1133">Transmembrane helix</keyword>
<dbReference type="KEGG" id="foc:113209502"/>
<dbReference type="AlphaFoldDB" id="A0A9C6X4Q6"/>
<dbReference type="SUPFAM" id="SSF48726">
    <property type="entry name" value="Immunoglobulin"/>
    <property type="match status" value="2"/>
</dbReference>
<keyword evidence="5" id="KW-1185">Reference proteome</keyword>
<keyword evidence="2" id="KW-0812">Transmembrane</keyword>
<feature type="transmembrane region" description="Helical" evidence="2">
    <location>
        <begin position="337"/>
        <end position="358"/>
    </location>
</feature>
<dbReference type="CDD" id="cd00096">
    <property type="entry name" value="Ig"/>
    <property type="match status" value="1"/>
</dbReference>
<dbReference type="GeneID" id="113209502"/>
<feature type="signal peptide" evidence="3">
    <location>
        <begin position="1"/>
        <end position="24"/>
    </location>
</feature>
<feature type="chain" id="PRO_5039038668" evidence="3">
    <location>
        <begin position="25"/>
        <end position="366"/>
    </location>
</feature>
<sequence>MAPEVTTLVGVALLLVVCSPGSWALRIGQLHVPSPIRNGSVKDVILDCDYSLDPGEKSEGLVVKWFLNQETNPLPVYQWIANKIPQDLGVLRNRVDLMYHATDQPSTRHRALRILNPTIELSGEYRCEVSSFYGEDSKTKKMIIYVPEENLELTQSKTTVEGQVRLSCEADGVFPKPEMTFIKRSIEYGGGKIMDGAEVRVTDRKDGLFDIEADIVVDEASLDEGAQYAFGCELSIPDANYTLIEWENYEARRPPTTTTPLPPTPPGGPADSTEAAPEGALEGGVPLESVHRAADGKERNDVHRGLATVPCMENVTALKFSSYRLRHQYKVRCTLSAAAPLSAGSLSLLALAAWAWLWSTAAARRL</sequence>
<dbReference type="RefSeq" id="XP_052129155.1">
    <property type="nucleotide sequence ID" value="XM_052273195.1"/>
</dbReference>
<evidence type="ECO:0000256" key="3">
    <source>
        <dbReference type="SAM" id="SignalP"/>
    </source>
</evidence>
<dbReference type="Proteomes" id="UP000504606">
    <property type="component" value="Unplaced"/>
</dbReference>
<evidence type="ECO:0000256" key="1">
    <source>
        <dbReference type="SAM" id="MobiDB-lite"/>
    </source>
</evidence>
<evidence type="ECO:0000313" key="6">
    <source>
        <dbReference type="RefSeq" id="XP_052129155.1"/>
    </source>
</evidence>
<keyword evidence="3" id="KW-0732">Signal</keyword>
<dbReference type="PROSITE" id="PS50835">
    <property type="entry name" value="IG_LIKE"/>
    <property type="match status" value="1"/>
</dbReference>
<accession>A0A9C6X4Q6</accession>
<evidence type="ECO:0000259" key="4">
    <source>
        <dbReference type="PROSITE" id="PS50835"/>
    </source>
</evidence>
<gene>
    <name evidence="6" type="primary">LOC113209502</name>
</gene>
<evidence type="ECO:0000256" key="2">
    <source>
        <dbReference type="SAM" id="Phobius"/>
    </source>
</evidence>
<dbReference type="InterPro" id="IPR013783">
    <property type="entry name" value="Ig-like_fold"/>
</dbReference>
<dbReference type="OrthoDB" id="6478865at2759"/>
<protein>
    <submittedName>
        <fullName evidence="6">Uncharacterized protein LOC113209502 isoform X1</fullName>
    </submittedName>
</protein>
<reference evidence="6" key="1">
    <citation type="journal article" date="2018" name="Proc. Natl. Acad. Sci. U.S.A.">
        <title>Phylogenomics and the evolution of hemipteroid insects.</title>
        <authorList>
            <person name="Johnson K.P."/>
            <person name="Dietrich C.H."/>
            <person name="Friedrich F."/>
            <person name="Beutel R.G."/>
            <person name="Wipfler B."/>
            <person name="Peters R.S."/>
            <person name="Allen J.M."/>
            <person name="Petersen M."/>
            <person name="Donath A."/>
            <person name="Walden K.K."/>
            <person name="Kozlov A.M."/>
            <person name="Podsiadlowski L."/>
            <person name="Mayer C."/>
            <person name="Meusemann K."/>
            <person name="Vasilikopoulos A."/>
            <person name="Waterhouse R.M."/>
            <person name="Cameron S.L."/>
            <person name="Weirauch C."/>
            <person name="Swanson D.R."/>
            <person name="Percy D.M."/>
            <person name="Hardy N.B."/>
            <person name="Terry I."/>
            <person name="Liu S."/>
            <person name="Zhou X."/>
            <person name="Misof B."/>
            <person name="Robertson H.M."/>
            <person name="Yoshizawa K."/>
        </authorList>
    </citation>
    <scope>NUCLEOTIDE SEQUENCE</scope>
    <source>
        <tissue evidence="6">Whole organism</tissue>
    </source>
</reference>
<evidence type="ECO:0000313" key="5">
    <source>
        <dbReference type="Proteomes" id="UP000504606"/>
    </source>
</evidence>
<dbReference type="InterPro" id="IPR036179">
    <property type="entry name" value="Ig-like_dom_sf"/>
</dbReference>
<feature type="domain" description="Ig-like" evidence="4">
    <location>
        <begin position="3"/>
        <end position="145"/>
    </location>
</feature>
<feature type="region of interest" description="Disordered" evidence="1">
    <location>
        <begin position="253"/>
        <end position="280"/>
    </location>
</feature>
<proteinExistence type="predicted"/>
<organism evidence="5 6">
    <name type="scientific">Frankliniella occidentalis</name>
    <name type="common">Western flower thrips</name>
    <name type="synonym">Euthrips occidentalis</name>
    <dbReference type="NCBI Taxonomy" id="133901"/>
    <lineage>
        <taxon>Eukaryota</taxon>
        <taxon>Metazoa</taxon>
        <taxon>Ecdysozoa</taxon>
        <taxon>Arthropoda</taxon>
        <taxon>Hexapoda</taxon>
        <taxon>Insecta</taxon>
        <taxon>Pterygota</taxon>
        <taxon>Neoptera</taxon>
        <taxon>Paraneoptera</taxon>
        <taxon>Thysanoptera</taxon>
        <taxon>Terebrantia</taxon>
        <taxon>Thripoidea</taxon>
        <taxon>Thripidae</taxon>
        <taxon>Frankliniella</taxon>
    </lineage>
</organism>
<dbReference type="Gene3D" id="2.60.40.10">
    <property type="entry name" value="Immunoglobulins"/>
    <property type="match status" value="2"/>
</dbReference>